<dbReference type="InterPro" id="IPR000979">
    <property type="entry name" value="Phosphodiesterase_MJ0936/Vps29"/>
</dbReference>
<organism evidence="4 5">
    <name type="scientific">Photobacterium sp. (strain ATCC 43367)</name>
    <dbReference type="NCBI Taxonomy" id="379097"/>
    <lineage>
        <taxon>Bacteria</taxon>
        <taxon>Pseudomonadati</taxon>
        <taxon>Pseudomonadota</taxon>
        <taxon>Gammaproteobacteria</taxon>
        <taxon>Vibrionales</taxon>
        <taxon>Vibrionaceae</taxon>
        <taxon>Vibrio</taxon>
        <taxon>Vibrio oreintalis group</taxon>
    </lineage>
</organism>
<evidence type="ECO:0000259" key="3">
    <source>
        <dbReference type="Pfam" id="PF12850"/>
    </source>
</evidence>
<dbReference type="EC" id="3.1.4.-" evidence="2"/>
<feature type="domain" description="Calcineurin-like phosphoesterase" evidence="3">
    <location>
        <begin position="1"/>
        <end position="164"/>
    </location>
</feature>
<evidence type="ECO:0000256" key="1">
    <source>
        <dbReference type="ARBA" id="ARBA00008950"/>
    </source>
</evidence>
<dbReference type="InterPro" id="IPR029052">
    <property type="entry name" value="Metallo-depent_PP-like"/>
</dbReference>
<dbReference type="OrthoDB" id="9800565at2"/>
<dbReference type="NCBIfam" id="NF006988">
    <property type="entry name" value="PRK09453.1"/>
    <property type="match status" value="1"/>
</dbReference>
<dbReference type="InterPro" id="IPR024654">
    <property type="entry name" value="Calcineurin-like_PHP_lpxH"/>
</dbReference>
<dbReference type="Pfam" id="PF12850">
    <property type="entry name" value="Metallophos_2"/>
    <property type="match status" value="1"/>
</dbReference>
<evidence type="ECO:0000313" key="5">
    <source>
        <dbReference type="Proteomes" id="UP000030451"/>
    </source>
</evidence>
<gene>
    <name evidence="4" type="ORF">NM06_09385</name>
</gene>
<dbReference type="PANTHER" id="PTHR11124">
    <property type="entry name" value="VACUOLAR SORTING PROTEIN VPS29"/>
    <property type="match status" value="1"/>
</dbReference>
<comment type="caution">
    <text evidence="4">The sequence shown here is derived from an EMBL/GenBank/DDBJ whole genome shotgun (WGS) entry which is preliminary data.</text>
</comment>
<dbReference type="SUPFAM" id="SSF56300">
    <property type="entry name" value="Metallo-dependent phosphatases"/>
    <property type="match status" value="1"/>
</dbReference>
<dbReference type="CDD" id="cd00841">
    <property type="entry name" value="MPP_YfcE"/>
    <property type="match status" value="1"/>
</dbReference>
<name>A0A0A5HZI3_PHOS4</name>
<evidence type="ECO:0000256" key="2">
    <source>
        <dbReference type="RuleBase" id="RU362039"/>
    </source>
</evidence>
<dbReference type="Gene3D" id="3.60.21.10">
    <property type="match status" value="1"/>
</dbReference>
<reference evidence="4 5" key="1">
    <citation type="submission" date="2014-10" db="EMBL/GenBank/DDBJ databases">
        <title>Genome sequencing of Vibrio sinaloensis T08.</title>
        <authorList>
            <person name="Chan K.-G."/>
            <person name="Mohamad N.I."/>
        </authorList>
    </citation>
    <scope>NUCLEOTIDE SEQUENCE [LARGE SCALE GENOMIC DNA]</scope>
    <source>
        <strain evidence="4 5">T08</strain>
    </source>
</reference>
<keyword evidence="2" id="KW-0479">Metal-binding</keyword>
<dbReference type="Proteomes" id="UP000030451">
    <property type="component" value="Unassembled WGS sequence"/>
</dbReference>
<proteinExistence type="inferred from homology"/>
<comment type="cofactor">
    <cofactor evidence="2">
        <name>a divalent metal cation</name>
        <dbReference type="ChEBI" id="CHEBI:60240"/>
    </cofactor>
</comment>
<dbReference type="InterPro" id="IPR041802">
    <property type="entry name" value="MPP_YfcE"/>
</dbReference>
<comment type="similarity">
    <text evidence="1 2">Belongs to the metallophosphoesterase superfamily. YfcE family.</text>
</comment>
<dbReference type="STRING" id="379097.SE23_12425"/>
<dbReference type="RefSeq" id="WP_038190348.1">
    <property type="nucleotide sequence ID" value="NZ_JRWP01000017.1"/>
</dbReference>
<protein>
    <recommendedName>
        <fullName evidence="2">Phosphoesterase</fullName>
        <ecNumber evidence="2">3.1.4.-</ecNumber>
    </recommendedName>
</protein>
<dbReference type="AlphaFoldDB" id="A0A0A5HZI3"/>
<dbReference type="GO" id="GO:0046872">
    <property type="term" value="F:metal ion binding"/>
    <property type="evidence" value="ECO:0007669"/>
    <property type="project" value="UniProtKB-KW"/>
</dbReference>
<evidence type="ECO:0000313" key="4">
    <source>
        <dbReference type="EMBL" id="KGY08931.1"/>
    </source>
</evidence>
<dbReference type="GO" id="GO:0016787">
    <property type="term" value="F:hydrolase activity"/>
    <property type="evidence" value="ECO:0007669"/>
    <property type="project" value="UniProtKB-UniRule"/>
</dbReference>
<dbReference type="EMBL" id="JRWP01000017">
    <property type="protein sequence ID" value="KGY08931.1"/>
    <property type="molecule type" value="Genomic_DNA"/>
</dbReference>
<dbReference type="NCBIfam" id="TIGR00040">
    <property type="entry name" value="yfcE"/>
    <property type="match status" value="1"/>
</dbReference>
<accession>A0A0A5HZI3</accession>
<sequence length="182" mass="19973">MKLFFASDLHGCLPATDKMLAEFERSGAQTLVLLGDVLNHGPRNPVPEGYNPPQVAQRLNQYADRIIAVRGNCDSEVDQMLLSFPMMMDYAWVLLESGQRLFLTHGHLYNAAKRPALRSGDAIVHGHSHVPVAMRDGEQFIFNPGSVTFPREGYVASFGVLDNDTLSVVAFGGETIASVSLR</sequence>